<dbReference type="EMBL" id="JBHSRD010000003">
    <property type="protein sequence ID" value="MFC6006946.1"/>
    <property type="molecule type" value="Genomic_DNA"/>
</dbReference>
<evidence type="ECO:0000259" key="2">
    <source>
        <dbReference type="Pfam" id="PF09339"/>
    </source>
</evidence>
<keyword evidence="4" id="KW-1185">Reference proteome</keyword>
<comment type="similarity">
    <text evidence="1">Belongs to the ROK (NagC/XylR) family.</text>
</comment>
<dbReference type="Pfam" id="PF09339">
    <property type="entry name" value="HTH_IclR"/>
    <property type="match status" value="1"/>
</dbReference>
<dbReference type="RefSeq" id="WP_345718410.1">
    <property type="nucleotide sequence ID" value="NZ_BAABFP010000008.1"/>
</dbReference>
<dbReference type="InterPro" id="IPR000600">
    <property type="entry name" value="ROK"/>
</dbReference>
<dbReference type="InterPro" id="IPR005471">
    <property type="entry name" value="Tscrpt_reg_IclR_N"/>
</dbReference>
<organism evidence="3 4">
    <name type="scientific">Angustibacter luteus</name>
    <dbReference type="NCBI Taxonomy" id="658456"/>
    <lineage>
        <taxon>Bacteria</taxon>
        <taxon>Bacillati</taxon>
        <taxon>Actinomycetota</taxon>
        <taxon>Actinomycetes</taxon>
        <taxon>Kineosporiales</taxon>
        <taxon>Kineosporiaceae</taxon>
    </lineage>
</organism>
<dbReference type="InterPro" id="IPR036388">
    <property type="entry name" value="WH-like_DNA-bd_sf"/>
</dbReference>
<proteinExistence type="inferred from homology"/>
<sequence>MTASFAAGPPGLLRALNARAVLETVATLGPTTRADVAAATQLSKPTVAACLASLVERGAVQEDGAVSGRKGPAATLYRLAPQAVWAIGLDIGHDRLRGALVDAAGTERGHVDVPVRRRRAALTRQVREVCERLAGTAGITLGEVHHVVVGVPGAVGSDGTLAFADALPQDGEGLVAALRAQLPVPVTFDNDVNLAALAELAAQPDVEDFVLVSVGAGIGAGLVIGGRVHRGVGGAAGEVGFLPGCASDVRHSPQMIEHEVGGEVVSRLAREAGIPGDPGARAVFELARSGDPVARAAVDATARGIAYVVACLVAVLNPSRVVIGGSVGSNADLLLDPVRQHLSAFTTLRVPVVASSVGVQAVLHGSLAMAAGLARESAFAAFTGAPIEHAVPQNQPAPQHLVAQES</sequence>
<gene>
    <name evidence="3" type="ORF">ACFQDO_07365</name>
</gene>
<dbReference type="SUPFAM" id="SSF53067">
    <property type="entry name" value="Actin-like ATPase domain"/>
    <property type="match status" value="1"/>
</dbReference>
<name>A0ABW1JD25_9ACTN</name>
<evidence type="ECO:0000313" key="4">
    <source>
        <dbReference type="Proteomes" id="UP001596189"/>
    </source>
</evidence>
<comment type="caution">
    <text evidence="3">The sequence shown here is derived from an EMBL/GenBank/DDBJ whole genome shotgun (WGS) entry which is preliminary data.</text>
</comment>
<dbReference type="SUPFAM" id="SSF46785">
    <property type="entry name" value="Winged helix' DNA-binding domain"/>
    <property type="match status" value="1"/>
</dbReference>
<dbReference type="InterPro" id="IPR043129">
    <property type="entry name" value="ATPase_NBD"/>
</dbReference>
<evidence type="ECO:0000313" key="3">
    <source>
        <dbReference type="EMBL" id="MFC6006946.1"/>
    </source>
</evidence>
<dbReference type="PANTHER" id="PTHR18964">
    <property type="entry name" value="ROK (REPRESSOR, ORF, KINASE) FAMILY"/>
    <property type="match status" value="1"/>
</dbReference>
<feature type="domain" description="HTH iclR-type" evidence="2">
    <location>
        <begin position="18"/>
        <end position="64"/>
    </location>
</feature>
<reference evidence="4" key="1">
    <citation type="journal article" date="2019" name="Int. J. Syst. Evol. Microbiol.">
        <title>The Global Catalogue of Microorganisms (GCM) 10K type strain sequencing project: providing services to taxonomists for standard genome sequencing and annotation.</title>
        <authorList>
            <consortium name="The Broad Institute Genomics Platform"/>
            <consortium name="The Broad Institute Genome Sequencing Center for Infectious Disease"/>
            <person name="Wu L."/>
            <person name="Ma J."/>
        </authorList>
    </citation>
    <scope>NUCLEOTIDE SEQUENCE [LARGE SCALE GENOMIC DNA]</scope>
    <source>
        <strain evidence="4">KACC 14249</strain>
    </source>
</reference>
<dbReference type="Gene3D" id="3.30.420.40">
    <property type="match status" value="2"/>
</dbReference>
<protein>
    <submittedName>
        <fullName evidence="3">ROK family transcriptional regulator</fullName>
    </submittedName>
</protein>
<evidence type="ECO:0000256" key="1">
    <source>
        <dbReference type="ARBA" id="ARBA00006479"/>
    </source>
</evidence>
<dbReference type="InterPro" id="IPR036390">
    <property type="entry name" value="WH_DNA-bd_sf"/>
</dbReference>
<dbReference type="Pfam" id="PF00480">
    <property type="entry name" value="ROK"/>
    <property type="match status" value="1"/>
</dbReference>
<dbReference type="PANTHER" id="PTHR18964:SF149">
    <property type="entry name" value="BIFUNCTIONAL UDP-N-ACETYLGLUCOSAMINE 2-EPIMERASE_N-ACETYLMANNOSAMINE KINASE"/>
    <property type="match status" value="1"/>
</dbReference>
<accession>A0ABW1JD25</accession>
<dbReference type="Gene3D" id="1.10.10.10">
    <property type="entry name" value="Winged helix-like DNA-binding domain superfamily/Winged helix DNA-binding domain"/>
    <property type="match status" value="1"/>
</dbReference>
<dbReference type="Proteomes" id="UP001596189">
    <property type="component" value="Unassembled WGS sequence"/>
</dbReference>